<keyword evidence="4 8" id="KW-0249">Electron transport</keyword>
<dbReference type="SUPFAM" id="SSF54862">
    <property type="entry name" value="4Fe-4S ferredoxins"/>
    <property type="match status" value="1"/>
</dbReference>
<dbReference type="GO" id="GO:0009055">
    <property type="term" value="F:electron transfer activity"/>
    <property type="evidence" value="ECO:0007669"/>
    <property type="project" value="UniProtKB-UniRule"/>
</dbReference>
<evidence type="ECO:0000256" key="6">
    <source>
        <dbReference type="ARBA" id="ARBA00023014"/>
    </source>
</evidence>
<gene>
    <name evidence="10" type="ORF">F4562_003729</name>
</gene>
<evidence type="ECO:0000313" key="11">
    <source>
        <dbReference type="Proteomes" id="UP000540685"/>
    </source>
</evidence>
<keyword evidence="3 8" id="KW-0479">Metal-binding</keyword>
<dbReference type="Pfam" id="PF13459">
    <property type="entry name" value="Fer4_15"/>
    <property type="match status" value="1"/>
</dbReference>
<keyword evidence="5 8" id="KW-0408">Iron</keyword>
<comment type="caution">
    <text evidence="10">The sequence shown here is derived from an EMBL/GenBank/DDBJ whole genome shotgun (WGS) entry which is preliminary data.</text>
</comment>
<dbReference type="AlphaFoldDB" id="A0A7W9IH33"/>
<evidence type="ECO:0000256" key="7">
    <source>
        <dbReference type="ARBA" id="ARBA00023291"/>
    </source>
</evidence>
<evidence type="ECO:0000256" key="8">
    <source>
        <dbReference type="RuleBase" id="RU368020"/>
    </source>
</evidence>
<accession>A0A7W9IH33</accession>
<dbReference type="EMBL" id="JACHMP010000001">
    <property type="protein sequence ID" value="MBB5820667.1"/>
    <property type="molecule type" value="Genomic_DNA"/>
</dbReference>
<keyword evidence="6 8" id="KW-0411">Iron-sulfur</keyword>
<dbReference type="PANTHER" id="PTHR36923:SF3">
    <property type="entry name" value="FERREDOXIN"/>
    <property type="match status" value="1"/>
</dbReference>
<dbReference type="RefSeq" id="WP_184543067.1">
    <property type="nucleotide sequence ID" value="NZ_JACHMP010000001.1"/>
</dbReference>
<name>A0A7W9IH33_9ACTN</name>
<evidence type="ECO:0000259" key="9">
    <source>
        <dbReference type="PROSITE" id="PS51379"/>
    </source>
</evidence>
<dbReference type="InterPro" id="IPR051269">
    <property type="entry name" value="Fe-S_cluster_ET"/>
</dbReference>
<dbReference type="InterPro" id="IPR017896">
    <property type="entry name" value="4Fe4S_Fe-S-bd"/>
</dbReference>
<dbReference type="GO" id="GO:0051538">
    <property type="term" value="F:3 iron, 4 sulfur cluster binding"/>
    <property type="evidence" value="ECO:0007669"/>
    <property type="project" value="UniProtKB-KW"/>
</dbReference>
<keyword evidence="7" id="KW-0003">3Fe-4S</keyword>
<protein>
    <recommendedName>
        <fullName evidence="8">Ferredoxin</fullName>
    </recommendedName>
</protein>
<evidence type="ECO:0000256" key="3">
    <source>
        <dbReference type="ARBA" id="ARBA00022723"/>
    </source>
</evidence>
<evidence type="ECO:0000313" key="10">
    <source>
        <dbReference type="EMBL" id="MBB5820667.1"/>
    </source>
</evidence>
<proteinExistence type="predicted"/>
<comment type="cofactor">
    <cofactor evidence="1">
        <name>[3Fe-4S] cluster</name>
        <dbReference type="ChEBI" id="CHEBI:21137"/>
    </cofactor>
</comment>
<comment type="function">
    <text evidence="8">Ferredoxins are iron-sulfur proteins that transfer electrons in a wide variety of metabolic reactions.</text>
</comment>
<feature type="domain" description="4Fe-4S ferredoxin-type" evidence="9">
    <location>
        <begin position="1"/>
        <end position="29"/>
    </location>
</feature>
<dbReference type="GO" id="GO:0005506">
    <property type="term" value="F:iron ion binding"/>
    <property type="evidence" value="ECO:0007669"/>
    <property type="project" value="UniProtKB-UniRule"/>
</dbReference>
<dbReference type="InterPro" id="IPR001080">
    <property type="entry name" value="3Fe4S_ferredoxin"/>
</dbReference>
<dbReference type="Gene3D" id="3.30.70.20">
    <property type="match status" value="1"/>
</dbReference>
<reference evidence="10 11" key="1">
    <citation type="submission" date="2020-08" db="EMBL/GenBank/DDBJ databases">
        <title>Sequencing the genomes of 1000 actinobacteria strains.</title>
        <authorList>
            <person name="Klenk H.-P."/>
        </authorList>
    </citation>
    <scope>NUCLEOTIDE SEQUENCE [LARGE SCALE GENOMIC DNA]</scope>
    <source>
        <strain evidence="10 11">DSM 46887</strain>
    </source>
</reference>
<sequence length="71" mass="7107">MKVTVDASVCIGAGMCALTAPAVFDQDEDDGTVVLLDGTPPPGLHAAVRQAGRLCPSGAITVLDTGDPGDR</sequence>
<dbReference type="PROSITE" id="PS51379">
    <property type="entry name" value="4FE4S_FER_2"/>
    <property type="match status" value="1"/>
</dbReference>
<dbReference type="PANTHER" id="PTHR36923">
    <property type="entry name" value="FERREDOXIN"/>
    <property type="match status" value="1"/>
</dbReference>
<evidence type="ECO:0000256" key="4">
    <source>
        <dbReference type="ARBA" id="ARBA00022982"/>
    </source>
</evidence>
<evidence type="ECO:0000256" key="2">
    <source>
        <dbReference type="ARBA" id="ARBA00022448"/>
    </source>
</evidence>
<organism evidence="10 11">
    <name type="scientific">Streptosporangium becharense</name>
    <dbReference type="NCBI Taxonomy" id="1816182"/>
    <lineage>
        <taxon>Bacteria</taxon>
        <taxon>Bacillati</taxon>
        <taxon>Actinomycetota</taxon>
        <taxon>Actinomycetes</taxon>
        <taxon>Streptosporangiales</taxon>
        <taxon>Streptosporangiaceae</taxon>
        <taxon>Streptosporangium</taxon>
    </lineage>
</organism>
<evidence type="ECO:0000256" key="5">
    <source>
        <dbReference type="ARBA" id="ARBA00023004"/>
    </source>
</evidence>
<evidence type="ECO:0000256" key="1">
    <source>
        <dbReference type="ARBA" id="ARBA00001927"/>
    </source>
</evidence>
<keyword evidence="2 8" id="KW-0813">Transport</keyword>
<dbReference type="PRINTS" id="PR00352">
    <property type="entry name" value="3FE4SFRDOXIN"/>
</dbReference>
<keyword evidence="11" id="KW-1185">Reference proteome</keyword>
<dbReference type="Proteomes" id="UP000540685">
    <property type="component" value="Unassembled WGS sequence"/>
</dbReference>